<sequence length="357" mass="39590">MQTDHWGDLPMDEESGALTPDKYVPTSVKKLKLDEIQRAAQLPYERSFKIQLKSSLITQTIEVMKQTEVLQSLIDTYSNKNGTSNYLLNPCQMIPEVDFPPENAADLVGEQKFQKPIWFIPSVDTAYSRGEPQSYPEVSSNVCRFALYKVMCGLLRLAGFTDCSESAIMLLTDAAEEFLRSFTSVYRGFYDVDLKLQASTVLHLLPLEQAYTALTGTSLTQVHNYYKHKVIARNRAEIAEFNSVLQDYDKLMKESQSSMQKHQEFNGNGNDFLNILEMQPSDDGSRSGVGNGGGIGHIVGDMLKDLGGSNATMTMGNMVGQQQMLGSSTLYGLLDGQNQVSTTPSLQGTSGYQANFE</sequence>
<evidence type="ECO:0000313" key="2">
    <source>
        <dbReference type="Proteomes" id="UP000504634"/>
    </source>
</evidence>
<evidence type="ECO:0000313" key="3">
    <source>
        <dbReference type="RefSeq" id="XP_030382306.1"/>
    </source>
</evidence>
<protein>
    <submittedName>
        <fullName evidence="3">Uncharacterized protein LOC115629859</fullName>
    </submittedName>
</protein>
<dbReference type="RefSeq" id="XP_030382306.1">
    <property type="nucleotide sequence ID" value="XM_030526446.1"/>
</dbReference>
<name>A0A6J2U0U6_DROLE</name>
<feature type="region of interest" description="Disordered" evidence="1">
    <location>
        <begin position="1"/>
        <end position="20"/>
    </location>
</feature>
<dbReference type="PANTHER" id="PTHR28598:SF1">
    <property type="entry name" value="STAGA COMPLEX 65 SUBUNIT GAMMA"/>
    <property type="match status" value="1"/>
</dbReference>
<evidence type="ECO:0000256" key="1">
    <source>
        <dbReference type="SAM" id="MobiDB-lite"/>
    </source>
</evidence>
<accession>A0A6J2U0U6</accession>
<proteinExistence type="predicted"/>
<keyword evidence="2" id="KW-1185">Reference proteome</keyword>
<gene>
    <name evidence="3" type="primary">LOC115629859</name>
</gene>
<dbReference type="GO" id="GO:0003713">
    <property type="term" value="F:transcription coactivator activity"/>
    <property type="evidence" value="ECO:0007669"/>
    <property type="project" value="TreeGrafter"/>
</dbReference>
<dbReference type="InterPro" id="IPR039460">
    <property type="entry name" value="SUPT7L/Spt7"/>
</dbReference>
<dbReference type="Proteomes" id="UP000504634">
    <property type="component" value="Unplaced"/>
</dbReference>
<organism evidence="2 3">
    <name type="scientific">Drosophila lebanonensis</name>
    <name type="common">Fruit fly</name>
    <name type="synonym">Scaptodrosophila lebanonensis</name>
    <dbReference type="NCBI Taxonomy" id="7225"/>
    <lineage>
        <taxon>Eukaryota</taxon>
        <taxon>Metazoa</taxon>
        <taxon>Ecdysozoa</taxon>
        <taxon>Arthropoda</taxon>
        <taxon>Hexapoda</taxon>
        <taxon>Insecta</taxon>
        <taxon>Pterygota</taxon>
        <taxon>Neoptera</taxon>
        <taxon>Endopterygota</taxon>
        <taxon>Diptera</taxon>
        <taxon>Brachycera</taxon>
        <taxon>Muscomorpha</taxon>
        <taxon>Ephydroidea</taxon>
        <taxon>Drosophilidae</taxon>
        <taxon>Scaptodrosophila</taxon>
    </lineage>
</organism>
<dbReference type="GeneID" id="115629859"/>
<dbReference type="OrthoDB" id="7845034at2759"/>
<dbReference type="GO" id="GO:0000124">
    <property type="term" value="C:SAGA complex"/>
    <property type="evidence" value="ECO:0007669"/>
    <property type="project" value="InterPro"/>
</dbReference>
<dbReference type="PANTHER" id="PTHR28598">
    <property type="entry name" value="STAGA COMPLEX 65 SUBUNIT GAMMA"/>
    <property type="match status" value="1"/>
</dbReference>
<dbReference type="AlphaFoldDB" id="A0A6J2U0U6"/>
<reference evidence="3" key="1">
    <citation type="submission" date="2025-08" db="UniProtKB">
        <authorList>
            <consortium name="RefSeq"/>
        </authorList>
    </citation>
    <scope>IDENTIFICATION</scope>
    <source>
        <strain evidence="3">11010-0011.00</strain>
        <tissue evidence="3">Whole body</tissue>
    </source>
</reference>